<feature type="domain" description="Luciferase-like" evidence="3">
    <location>
        <begin position="16"/>
        <end position="242"/>
    </location>
</feature>
<dbReference type="OrthoDB" id="7903015at2"/>
<dbReference type="GO" id="GO:0004497">
    <property type="term" value="F:monooxygenase activity"/>
    <property type="evidence" value="ECO:0007669"/>
    <property type="project" value="UniProtKB-KW"/>
</dbReference>
<dbReference type="Gene3D" id="3.20.20.30">
    <property type="entry name" value="Luciferase-like domain"/>
    <property type="match status" value="1"/>
</dbReference>
<dbReference type="SUPFAM" id="SSF51679">
    <property type="entry name" value="Bacterial luciferase-like"/>
    <property type="match status" value="1"/>
</dbReference>
<accession>E3JAL8</accession>
<dbReference type="Pfam" id="PF00296">
    <property type="entry name" value="Bac_luciferase"/>
    <property type="match status" value="1"/>
</dbReference>
<evidence type="ECO:0000313" key="5">
    <source>
        <dbReference type="Proteomes" id="UP000002484"/>
    </source>
</evidence>
<dbReference type="InterPro" id="IPR036661">
    <property type="entry name" value="Luciferase-like_sf"/>
</dbReference>
<dbReference type="EMBL" id="CP002299">
    <property type="protein sequence ID" value="ADP82210.1"/>
    <property type="molecule type" value="Genomic_DNA"/>
</dbReference>
<protein>
    <submittedName>
        <fullName evidence="4">Luciferase-like, subgroup</fullName>
    </submittedName>
</protein>
<proteinExistence type="predicted"/>
<name>E3JAL8_PSEI1</name>
<gene>
    <name evidence="4" type="ordered locus">FraEuI1c_4211</name>
</gene>
<dbReference type="Proteomes" id="UP000002484">
    <property type="component" value="Chromosome"/>
</dbReference>
<dbReference type="KEGG" id="fri:FraEuI1c_4211"/>
<dbReference type="GO" id="GO:0016705">
    <property type="term" value="F:oxidoreductase activity, acting on paired donors, with incorporation or reduction of molecular oxygen"/>
    <property type="evidence" value="ECO:0007669"/>
    <property type="project" value="InterPro"/>
</dbReference>
<keyword evidence="2" id="KW-0503">Monooxygenase</keyword>
<dbReference type="GO" id="GO:0005829">
    <property type="term" value="C:cytosol"/>
    <property type="evidence" value="ECO:0007669"/>
    <property type="project" value="TreeGrafter"/>
</dbReference>
<dbReference type="AlphaFoldDB" id="E3JAL8"/>
<keyword evidence="5" id="KW-1185">Reference proteome</keyword>
<keyword evidence="1" id="KW-0560">Oxidoreductase</keyword>
<organism evidence="4 5">
    <name type="scientific">Pseudofrankia inefficax (strain DSM 45817 / CECT 9037 / DDB 130130 / EuI1c)</name>
    <name type="common">Frankia inefficax</name>
    <dbReference type="NCBI Taxonomy" id="298654"/>
    <lineage>
        <taxon>Bacteria</taxon>
        <taxon>Bacillati</taxon>
        <taxon>Actinomycetota</taxon>
        <taxon>Actinomycetes</taxon>
        <taxon>Frankiales</taxon>
        <taxon>Frankiaceae</taxon>
        <taxon>Pseudofrankia</taxon>
    </lineage>
</organism>
<dbReference type="PANTHER" id="PTHR30137:SF8">
    <property type="entry name" value="BLR5498 PROTEIN"/>
    <property type="match status" value="1"/>
</dbReference>
<dbReference type="STRING" id="298654.FraEuI1c_4211"/>
<dbReference type="eggNOG" id="COG2141">
    <property type="taxonomic scope" value="Bacteria"/>
</dbReference>
<dbReference type="InterPro" id="IPR050766">
    <property type="entry name" value="Bact_Lucif_Oxidored"/>
</dbReference>
<dbReference type="RefSeq" id="WP_013425328.1">
    <property type="nucleotide sequence ID" value="NC_014666.1"/>
</dbReference>
<dbReference type="InParanoid" id="E3JAL8"/>
<evidence type="ECO:0000256" key="1">
    <source>
        <dbReference type="ARBA" id="ARBA00023002"/>
    </source>
</evidence>
<reference evidence="4 5" key="1">
    <citation type="submission" date="2010-10" db="EMBL/GenBank/DDBJ databases">
        <title>Complete sequence of Frankia sp. EuI1c.</title>
        <authorList>
            <consortium name="US DOE Joint Genome Institute"/>
            <person name="Lucas S."/>
            <person name="Copeland A."/>
            <person name="Lapidus A."/>
            <person name="Cheng J.-F."/>
            <person name="Bruce D."/>
            <person name="Goodwin L."/>
            <person name="Pitluck S."/>
            <person name="Chertkov O."/>
            <person name="Detter J.C."/>
            <person name="Han C."/>
            <person name="Tapia R."/>
            <person name="Land M."/>
            <person name="Hauser L."/>
            <person name="Jeffries C."/>
            <person name="Kyrpides N."/>
            <person name="Ivanova N."/>
            <person name="Mikhailova N."/>
            <person name="Beauchemin N."/>
            <person name="Sen A."/>
            <person name="Sur S.A."/>
            <person name="Gtari M."/>
            <person name="Wall L."/>
            <person name="Tisa L."/>
            <person name="Woyke T."/>
        </authorList>
    </citation>
    <scope>NUCLEOTIDE SEQUENCE [LARGE SCALE GENOMIC DNA]</scope>
    <source>
        <strain evidence="5">DSM 45817 / CECT 9037 / EuI1c</strain>
    </source>
</reference>
<dbReference type="HOGENOM" id="CLU_027853_3_2_11"/>
<dbReference type="PANTHER" id="PTHR30137">
    <property type="entry name" value="LUCIFERASE-LIKE MONOOXYGENASE"/>
    <property type="match status" value="1"/>
</dbReference>
<evidence type="ECO:0000313" key="4">
    <source>
        <dbReference type="EMBL" id="ADP82210.1"/>
    </source>
</evidence>
<dbReference type="InterPro" id="IPR011251">
    <property type="entry name" value="Luciferase-like_dom"/>
</dbReference>
<evidence type="ECO:0000259" key="3">
    <source>
        <dbReference type="Pfam" id="PF00296"/>
    </source>
</evidence>
<sequence>MFALRFDMRAPATGAAATELYAAALEMSSWAEARGCVSVLVCEHHMAADGYLPAPLIFASALAARTSTVPIFIAVVILPLRDPIRLAEEMAVLDLVSGGRVSYVAALGYRPAEYEMFGVDFRRRGAIAEEKLDLLLRAKSGAPFEHEGRRIHVTPAPVTPGGPMVMWGGGSQAAARRAGRHGVGFFAQSGDPKLGVAYEQASQEAGHVPGLCILPPPELPMTTFVADDVDQAWDELGPYLLHDAVSYAAWNDPASGTTSLSFAQTVDELRAENRSHRILSVDEAVELVRSGTPLSLHPLVGGLPPDIAWRYLRTVTDTVLPAAGATA</sequence>
<evidence type="ECO:0000256" key="2">
    <source>
        <dbReference type="ARBA" id="ARBA00023033"/>
    </source>
</evidence>